<feature type="transmembrane region" description="Helical" evidence="3">
    <location>
        <begin position="409"/>
        <end position="429"/>
    </location>
</feature>
<protein>
    <recommendedName>
        <fullName evidence="8">Chitin synthase</fullName>
    </recommendedName>
</protein>
<evidence type="ECO:0008006" key="8">
    <source>
        <dbReference type="Google" id="ProtNLM"/>
    </source>
</evidence>
<dbReference type="InterPro" id="IPR008927">
    <property type="entry name" value="6-PGluconate_DH-like_C_sf"/>
</dbReference>
<feature type="region of interest" description="Disordered" evidence="2">
    <location>
        <begin position="332"/>
        <end position="382"/>
    </location>
</feature>
<dbReference type="InterPro" id="IPR017476">
    <property type="entry name" value="UDP-Glc/GDP-Man"/>
</dbReference>
<gene>
    <name evidence="6" type="ORF">FOYG_14953</name>
</gene>
<feature type="region of interest" description="Disordered" evidence="2">
    <location>
        <begin position="920"/>
        <end position="950"/>
    </location>
</feature>
<dbReference type="GO" id="GO:0016616">
    <property type="term" value="F:oxidoreductase activity, acting on the CH-OH group of donors, NAD or NADP as acceptor"/>
    <property type="evidence" value="ECO:0007669"/>
    <property type="project" value="InterPro"/>
</dbReference>
<dbReference type="Pfam" id="PF00984">
    <property type="entry name" value="UDPG_MGDP_dh"/>
    <property type="match status" value="1"/>
</dbReference>
<dbReference type="InterPro" id="IPR001732">
    <property type="entry name" value="UDP-Glc/GDP-Man_DH_N"/>
</dbReference>
<dbReference type="PANTHER" id="PTHR43491:SF2">
    <property type="entry name" value="UDP-N-ACETYL-D-MANNOSAMINE DEHYDROGENASE"/>
    <property type="match status" value="1"/>
</dbReference>
<feature type="compositionally biased region" description="Basic and acidic residues" evidence="2">
    <location>
        <begin position="369"/>
        <end position="382"/>
    </location>
</feature>
<comment type="similarity">
    <text evidence="1">Belongs to the UDP-glucose/GDP-mannose dehydrogenase family.</text>
</comment>
<keyword evidence="3" id="KW-0472">Membrane</keyword>
<organism evidence="6 7">
    <name type="scientific">Fusarium oxysporum NRRL 32931</name>
    <dbReference type="NCBI Taxonomy" id="660029"/>
    <lineage>
        <taxon>Eukaryota</taxon>
        <taxon>Fungi</taxon>
        <taxon>Dikarya</taxon>
        <taxon>Ascomycota</taxon>
        <taxon>Pezizomycotina</taxon>
        <taxon>Sordariomycetes</taxon>
        <taxon>Hypocreomycetidae</taxon>
        <taxon>Hypocreales</taxon>
        <taxon>Nectriaceae</taxon>
        <taxon>Fusarium</taxon>
        <taxon>Fusarium oxysporum species complex</taxon>
    </lineage>
</organism>
<keyword evidence="3" id="KW-0812">Transmembrane</keyword>
<dbReference type="OrthoDB" id="370884at2759"/>
<feature type="transmembrane region" description="Helical" evidence="3">
    <location>
        <begin position="821"/>
        <end position="840"/>
    </location>
</feature>
<evidence type="ECO:0000256" key="3">
    <source>
        <dbReference type="SAM" id="Phobius"/>
    </source>
</evidence>
<evidence type="ECO:0000313" key="7">
    <source>
        <dbReference type="Proteomes" id="UP000030753"/>
    </source>
</evidence>
<keyword evidence="3" id="KW-1133">Transmembrane helix</keyword>
<dbReference type="Proteomes" id="UP000030753">
    <property type="component" value="Unassembled WGS sequence"/>
</dbReference>
<dbReference type="PANTHER" id="PTHR43491">
    <property type="entry name" value="UDP-N-ACETYL-D-MANNOSAMINE DEHYDROGENASE"/>
    <property type="match status" value="1"/>
</dbReference>
<dbReference type="InterPro" id="IPR028359">
    <property type="entry name" value="UDP_ManNAc/GlcNAc_DH"/>
</dbReference>
<evidence type="ECO:0000313" key="6">
    <source>
        <dbReference type="EMBL" id="EWY82866.1"/>
    </source>
</evidence>
<feature type="domain" description="UDP-glucose/GDP-mannose dehydrogenase N-terminal" evidence="5">
    <location>
        <begin position="51"/>
        <end position="201"/>
    </location>
</feature>
<dbReference type="HOGENOM" id="CLU_309945_0_0_1"/>
<dbReference type="InterPro" id="IPR036291">
    <property type="entry name" value="NAD(P)-bd_dom_sf"/>
</dbReference>
<sequence length="950" mass="105864">MEDFTGMLTPSDSPSAFPFYPVTPPLSSVPSETDLTLKFSADVTPDDIPVVAVVGVGYVGTHLVSSFSSRYQVIGFDVSERRIQDLRQEFKGNENVTFSRARNDLVAATHFLISVPTLLRPNKSIDSSYLCDALKMVGQVARRGSTIVIESSVAVGMTRELVGPIAKRLALFAGMSPERVDPGRTEPPVKSIPKIISGLDDILPGSLDAINRIYSTIFDNVVTVSKPEVAEMMKLYENCQRMVCIAYANEMADACIPHGIDPYEVCSAASTKPFGYMPYAPGVGVGGHCIPVNPYYLLSNNPPSLPNASLTRPGSKGIDLIAPIPRLPVSISNNTSVGSRSDSGHSSTPSVDNEITPVPQPSVESDNAAEFKSDGADQAKPKVETVAEDDVGNAVLLKRGKRKVTTQKYILTAGLIAVNFMFIFASWYWPRYYYIYLPFISFPLVLNCIMIASIAVFTLIHWVSPEKQIKPESPENMVYVIPCYNETLEECTRSLDSLVNQTGLENHKKGIMVICDGRVRGPGMTKTTGDYLNEDIFLHQTQRKKILGAYTAWDGQQMDIEISKGFYKGLPFYCIVKDQNQGKRDSLIVIRSFLYKFNTRAQNPESIFSRELLDSMTSWLENEVKMDNVDHLIGMDADTVFEDKCVTELLKESYYPNTVGVCGYVAVDFKDGNWNLWSIYQSAEYTIAQGLRRLHQSIATKKVSCLPGCCQLLKICDETCGDLVLIDLFGYFPKHMDGMLKRIRATASEDRNHICQLLVTFPHAQTRQALHARAYTDVPHSWNVFLSQRRRWTLGATSNDLLLFCAWNTQWWERIVAFSNVLTWSLNVFVIASIGCMIVALMSQPWWLIMCFAGVMIIPLLYYVIMATWLPRDLVERAQFLLGLAVFVFLGPFLNIAVMLYAVVNMDNFGWGKTRKVITDDSEEEKSSQKKVVVSDSSSTEPKVKTATAV</sequence>
<dbReference type="GO" id="GO:0051287">
    <property type="term" value="F:NAD binding"/>
    <property type="evidence" value="ECO:0007669"/>
    <property type="project" value="InterPro"/>
</dbReference>
<dbReference type="AlphaFoldDB" id="W9HRK6"/>
<dbReference type="Pfam" id="PF03142">
    <property type="entry name" value="Chitin_synth_2"/>
    <property type="match status" value="1"/>
</dbReference>
<proteinExistence type="inferred from homology"/>
<dbReference type="SUPFAM" id="SSF51735">
    <property type="entry name" value="NAD(P)-binding Rossmann-fold domains"/>
    <property type="match status" value="1"/>
</dbReference>
<dbReference type="EMBL" id="JH717848">
    <property type="protein sequence ID" value="EWY82866.1"/>
    <property type="molecule type" value="Genomic_DNA"/>
</dbReference>
<dbReference type="InterPro" id="IPR014026">
    <property type="entry name" value="UDP-Glc/GDP-Man_DH_dimer"/>
</dbReference>
<dbReference type="GO" id="GO:0016628">
    <property type="term" value="F:oxidoreductase activity, acting on the CH-CH group of donors, NAD or NADP as acceptor"/>
    <property type="evidence" value="ECO:0007669"/>
    <property type="project" value="InterPro"/>
</dbReference>
<evidence type="ECO:0000256" key="1">
    <source>
        <dbReference type="ARBA" id="ARBA00006601"/>
    </source>
</evidence>
<dbReference type="SUPFAM" id="SSF53448">
    <property type="entry name" value="Nucleotide-diphospho-sugar transferases"/>
    <property type="match status" value="1"/>
</dbReference>
<dbReference type="Gene3D" id="3.40.50.720">
    <property type="entry name" value="NAD(P)-binding Rossmann-like Domain"/>
    <property type="match status" value="2"/>
</dbReference>
<dbReference type="Pfam" id="PF03721">
    <property type="entry name" value="UDPG_MGDP_dh_N"/>
    <property type="match status" value="1"/>
</dbReference>
<dbReference type="GO" id="GO:0000271">
    <property type="term" value="P:polysaccharide biosynthetic process"/>
    <property type="evidence" value="ECO:0007669"/>
    <property type="project" value="InterPro"/>
</dbReference>
<dbReference type="PIRSF" id="PIRSF500136">
    <property type="entry name" value="UDP_ManNAc_DH"/>
    <property type="match status" value="1"/>
</dbReference>
<dbReference type="NCBIfam" id="TIGR03026">
    <property type="entry name" value="NDP-sugDHase"/>
    <property type="match status" value="1"/>
</dbReference>
<evidence type="ECO:0000259" key="4">
    <source>
        <dbReference type="Pfam" id="PF00984"/>
    </source>
</evidence>
<reference evidence="6 7" key="1">
    <citation type="submission" date="2011-06" db="EMBL/GenBank/DDBJ databases">
        <title>The Genome Sequence of Fusarium oxysporum FOSC 3-a.</title>
        <authorList>
            <consortium name="The Broad Institute Genome Sequencing Platform"/>
            <person name="Ma L.-J."/>
            <person name="Gale L.R."/>
            <person name="Schwartz D.C."/>
            <person name="Zhou S."/>
            <person name="Corby-Kistler H."/>
            <person name="Young S.K."/>
            <person name="Zeng Q."/>
            <person name="Gargeya S."/>
            <person name="Fitzgerald M."/>
            <person name="Haas B."/>
            <person name="Abouelleil A."/>
            <person name="Alvarado L."/>
            <person name="Arachchi H.M."/>
            <person name="Berlin A."/>
            <person name="Brown A."/>
            <person name="Chapman S.B."/>
            <person name="Chen Z."/>
            <person name="Dunbar C."/>
            <person name="Freedman E."/>
            <person name="Gearin G."/>
            <person name="Gellesch M."/>
            <person name="Goldberg J."/>
            <person name="Griggs A."/>
            <person name="Gujja S."/>
            <person name="Heiman D."/>
            <person name="Howarth C."/>
            <person name="Larson L."/>
            <person name="Lui A."/>
            <person name="MacDonald P.J.P."/>
            <person name="Mehta T."/>
            <person name="Montmayeur A."/>
            <person name="Murphy C."/>
            <person name="Neiman D."/>
            <person name="Pearson M."/>
            <person name="Priest M."/>
            <person name="Roberts A."/>
            <person name="Saif S."/>
            <person name="Shea T."/>
            <person name="Shenoy N."/>
            <person name="Sisk P."/>
            <person name="Stolte C."/>
            <person name="Sykes S."/>
            <person name="Wortman J."/>
            <person name="Nusbaum C."/>
            <person name="Birren B."/>
        </authorList>
    </citation>
    <scope>NUCLEOTIDE SEQUENCE [LARGE SCALE GENOMIC DNA]</scope>
    <source>
        <strain evidence="7">FOSC 3-a</strain>
    </source>
</reference>
<feature type="transmembrane region" description="Helical" evidence="3">
    <location>
        <begin position="435"/>
        <end position="460"/>
    </location>
</feature>
<dbReference type="PIRSF" id="PIRSF000124">
    <property type="entry name" value="UDPglc_GDPman_dh"/>
    <property type="match status" value="1"/>
</dbReference>
<evidence type="ECO:0000259" key="5">
    <source>
        <dbReference type="Pfam" id="PF03721"/>
    </source>
</evidence>
<dbReference type="SUPFAM" id="SSF48179">
    <property type="entry name" value="6-phosphogluconate dehydrogenase C-terminal domain-like"/>
    <property type="match status" value="1"/>
</dbReference>
<feature type="transmembrane region" description="Helical" evidence="3">
    <location>
        <begin position="881"/>
        <end position="904"/>
    </location>
</feature>
<accession>W9HRK6</accession>
<feature type="transmembrane region" description="Helical" evidence="3">
    <location>
        <begin position="846"/>
        <end position="869"/>
    </location>
</feature>
<name>W9HRK6_FUSOX</name>
<evidence type="ECO:0000256" key="2">
    <source>
        <dbReference type="SAM" id="MobiDB-lite"/>
    </source>
</evidence>
<feature type="compositionally biased region" description="Low complexity" evidence="2">
    <location>
        <begin position="930"/>
        <end position="939"/>
    </location>
</feature>
<dbReference type="InterPro" id="IPR029044">
    <property type="entry name" value="Nucleotide-diphossugar_trans"/>
</dbReference>
<feature type="compositionally biased region" description="Low complexity" evidence="2">
    <location>
        <begin position="336"/>
        <end position="350"/>
    </location>
</feature>
<feature type="domain" description="UDP-glucose/GDP-mannose dehydrogenase dimerisation" evidence="4">
    <location>
        <begin position="229"/>
        <end position="300"/>
    </location>
</feature>